<sequence>MKTVWILVADEGVARIVAARGDNARLEEVEKITDAGAHADNADPRRDAYGRRPQASVQGDAGHPAAHAGRMATVVSSAGEDEIHQEAQLFARRVAKMLKDARNKQRFDELAVIAPPRFLGLLPKAMPQSVCDAVTRELGKDYCQLPDQDLQQRMADDGIMPARRDPRIGTGQGGGNAIDSLLMR</sequence>
<dbReference type="EMBL" id="PJRP01000012">
    <property type="protein sequence ID" value="PLP98335.1"/>
    <property type="molecule type" value="Genomic_DNA"/>
</dbReference>
<dbReference type="OrthoDB" id="329419at2"/>
<accession>A0A2N5C7Y8</accession>
<evidence type="ECO:0000313" key="3">
    <source>
        <dbReference type="Proteomes" id="UP000234341"/>
    </source>
</evidence>
<dbReference type="Pfam" id="PF10116">
    <property type="entry name" value="Host_attach"/>
    <property type="match status" value="1"/>
</dbReference>
<protein>
    <submittedName>
        <fullName evidence="2">Host attachment protein</fullName>
    </submittedName>
</protein>
<dbReference type="RefSeq" id="WP_101683725.1">
    <property type="nucleotide sequence ID" value="NZ_PJRP01000012.1"/>
</dbReference>
<dbReference type="Proteomes" id="UP000234341">
    <property type="component" value="Unassembled WGS sequence"/>
</dbReference>
<name>A0A2N5C7Y8_9BURK</name>
<comment type="caution">
    <text evidence="2">The sequence shown here is derived from an EMBL/GenBank/DDBJ whole genome shotgun (WGS) entry which is preliminary data.</text>
</comment>
<organism evidence="2 3">
    <name type="scientific">Cupriavidus pauculus</name>
    <dbReference type="NCBI Taxonomy" id="82633"/>
    <lineage>
        <taxon>Bacteria</taxon>
        <taxon>Pseudomonadati</taxon>
        <taxon>Pseudomonadota</taxon>
        <taxon>Betaproteobacteria</taxon>
        <taxon>Burkholderiales</taxon>
        <taxon>Burkholderiaceae</taxon>
        <taxon>Cupriavidus</taxon>
    </lineage>
</organism>
<feature type="region of interest" description="Disordered" evidence="1">
    <location>
        <begin position="35"/>
        <end position="67"/>
    </location>
</feature>
<reference evidence="2 3" key="1">
    <citation type="submission" date="2017-12" db="EMBL/GenBank/DDBJ databases">
        <title>Genome sequence of the active heterotrophic nitrifier-denitrifier, Cupriavidus pauculus UM1.</title>
        <authorList>
            <person name="Putonti C."/>
            <person name="Castignetti D."/>
        </authorList>
    </citation>
    <scope>NUCLEOTIDE SEQUENCE [LARGE SCALE GENOMIC DNA]</scope>
    <source>
        <strain evidence="2 3">UM1</strain>
    </source>
</reference>
<feature type="region of interest" description="Disordered" evidence="1">
    <location>
        <begin position="161"/>
        <end position="184"/>
    </location>
</feature>
<evidence type="ECO:0000313" key="2">
    <source>
        <dbReference type="EMBL" id="PLP98335.1"/>
    </source>
</evidence>
<proteinExistence type="predicted"/>
<gene>
    <name evidence="2" type="ORF">CYJ10_22835</name>
</gene>
<evidence type="ECO:0000256" key="1">
    <source>
        <dbReference type="SAM" id="MobiDB-lite"/>
    </source>
</evidence>
<dbReference type="AlphaFoldDB" id="A0A2N5C7Y8"/>
<feature type="compositionally biased region" description="Basic and acidic residues" evidence="1">
    <location>
        <begin position="40"/>
        <end position="50"/>
    </location>
</feature>
<dbReference type="InterPro" id="IPR019291">
    <property type="entry name" value="Host_attachment_protein"/>
</dbReference>